<dbReference type="OrthoDB" id="5118341at2759"/>
<accession>A0A135T4B0</accession>
<feature type="transmembrane region" description="Helical" evidence="1">
    <location>
        <begin position="277"/>
        <end position="299"/>
    </location>
</feature>
<evidence type="ECO:0000313" key="3">
    <source>
        <dbReference type="Proteomes" id="UP000070328"/>
    </source>
</evidence>
<keyword evidence="1" id="KW-0812">Transmembrane</keyword>
<organism evidence="2 3">
    <name type="scientific">Colletotrichum simmondsii</name>
    <dbReference type="NCBI Taxonomy" id="703756"/>
    <lineage>
        <taxon>Eukaryota</taxon>
        <taxon>Fungi</taxon>
        <taxon>Dikarya</taxon>
        <taxon>Ascomycota</taxon>
        <taxon>Pezizomycotina</taxon>
        <taxon>Sordariomycetes</taxon>
        <taxon>Hypocreomycetidae</taxon>
        <taxon>Glomerellales</taxon>
        <taxon>Glomerellaceae</taxon>
        <taxon>Colletotrichum</taxon>
        <taxon>Colletotrichum acutatum species complex</taxon>
    </lineage>
</organism>
<name>A0A135T4B0_9PEZI</name>
<proteinExistence type="predicted"/>
<keyword evidence="1" id="KW-1133">Transmembrane helix</keyword>
<sequence length="304" mass="33789">MYWNRSESDALSTATDLTTSSDEIGDDFNREVNALFAFIKVDMRKFKDSSEKYKQALGRPQTARDRTFVVVCGERGANGLNKKIIVATDITLEYELRVLGRMDEIRELVLIVSSQFDDIYFKMPHNVKLLMVLRAETCSSTGGQLCINGRSVFRGTKICNWQSRRHNGSLFFGPNVGVPIDPRGEHWTEAKRTFERDFTADEKQKLRRQFEKMRSQPMDGNGWLKEWKGIIASVMGVLAGGSKLVAAITASTGGVFVHYQYGIMSIKVGAAFAKGSMIATAAGPAIFVGVGVAAAVYLFHGRLY</sequence>
<evidence type="ECO:0000313" key="2">
    <source>
        <dbReference type="EMBL" id="KXH42944.1"/>
    </source>
</evidence>
<dbReference type="AlphaFoldDB" id="A0A135T4B0"/>
<feature type="transmembrane region" description="Helical" evidence="1">
    <location>
        <begin position="230"/>
        <end position="257"/>
    </location>
</feature>
<protein>
    <submittedName>
        <fullName evidence="2">Uncharacterized protein</fullName>
    </submittedName>
</protein>
<reference evidence="2 3" key="1">
    <citation type="submission" date="2014-02" db="EMBL/GenBank/DDBJ databases">
        <title>The genome sequence of Colletotrichum simmondsii CBS122122.</title>
        <authorList>
            <person name="Baroncelli R."/>
            <person name="Thon M.R."/>
        </authorList>
    </citation>
    <scope>NUCLEOTIDE SEQUENCE [LARGE SCALE GENOMIC DNA]</scope>
    <source>
        <strain evidence="2 3">CBS122122</strain>
    </source>
</reference>
<gene>
    <name evidence="2" type="ORF">CSIM01_01698</name>
</gene>
<keyword evidence="1" id="KW-0472">Membrane</keyword>
<evidence type="ECO:0000256" key="1">
    <source>
        <dbReference type="SAM" id="Phobius"/>
    </source>
</evidence>
<comment type="caution">
    <text evidence="2">The sequence shown here is derived from an EMBL/GenBank/DDBJ whole genome shotgun (WGS) entry which is preliminary data.</text>
</comment>
<dbReference type="EMBL" id="JFBX01000289">
    <property type="protein sequence ID" value="KXH42944.1"/>
    <property type="molecule type" value="Genomic_DNA"/>
</dbReference>
<keyword evidence="3" id="KW-1185">Reference proteome</keyword>
<dbReference type="Proteomes" id="UP000070328">
    <property type="component" value="Unassembled WGS sequence"/>
</dbReference>